<dbReference type="GO" id="GO:0006508">
    <property type="term" value="P:proteolysis"/>
    <property type="evidence" value="ECO:0007669"/>
    <property type="project" value="InterPro"/>
</dbReference>
<dbReference type="InterPro" id="IPR021109">
    <property type="entry name" value="Peptidase_aspartic_dom_sf"/>
</dbReference>
<dbReference type="SUPFAM" id="SSF50630">
    <property type="entry name" value="Acid proteases"/>
    <property type="match status" value="1"/>
</dbReference>
<evidence type="ECO:0000313" key="4">
    <source>
        <dbReference type="Proteomes" id="UP000031774"/>
    </source>
</evidence>
<accession>A0A0B5HTJ2</accession>
<feature type="transmembrane region" description="Helical" evidence="1">
    <location>
        <begin position="355"/>
        <end position="374"/>
    </location>
</feature>
<dbReference type="HOGENOM" id="CLU_696226_0_0_11"/>
<keyword evidence="1" id="KW-1133">Transmembrane helix</keyword>
<feature type="transmembrane region" description="Helical" evidence="1">
    <location>
        <begin position="268"/>
        <end position="292"/>
    </location>
</feature>
<feature type="domain" description="7 transmembrane helices usually fused to an inactive transglutaminase" evidence="2">
    <location>
        <begin position="199"/>
        <end position="387"/>
    </location>
</feature>
<dbReference type="RefSeq" id="WP_041127870.1">
    <property type="nucleotide sequence ID" value="NZ_CP010407.1"/>
</dbReference>
<dbReference type="EMBL" id="CP010407">
    <property type="protein sequence ID" value="AJF63786.1"/>
    <property type="molecule type" value="Genomic_DNA"/>
</dbReference>
<evidence type="ECO:0000256" key="1">
    <source>
        <dbReference type="SAM" id="Phobius"/>
    </source>
</evidence>
<dbReference type="GO" id="GO:0004190">
    <property type="term" value="F:aspartic-type endopeptidase activity"/>
    <property type="evidence" value="ECO:0007669"/>
    <property type="project" value="InterPro"/>
</dbReference>
<feature type="transmembrane region" description="Helical" evidence="1">
    <location>
        <begin position="30"/>
        <end position="49"/>
    </location>
</feature>
<dbReference type="Proteomes" id="UP000031774">
    <property type="component" value="Chromosome"/>
</dbReference>
<feature type="transmembrane region" description="Helical" evidence="1">
    <location>
        <begin position="197"/>
        <end position="217"/>
    </location>
</feature>
<reference evidence="3 4" key="1">
    <citation type="submission" date="2014-12" db="EMBL/GenBank/DDBJ databases">
        <title>Complete genome sequence of Streptomyces vietnamensis strain GIMV4.0001, a genetic manipulable producer of the benzoisochromanequinone antibiotic granaticin.</title>
        <authorList>
            <person name="Deng M.R."/>
            <person name="Guo J."/>
            <person name="Ma L.Y."/>
            <person name="Feng G.D."/>
            <person name="Mo C.Y."/>
            <person name="Zhu H.H."/>
        </authorList>
    </citation>
    <scope>NUCLEOTIDE SEQUENCE [LARGE SCALE GENOMIC DNA]</scope>
    <source>
        <strain evidence="4">GIMV4.0001</strain>
    </source>
</reference>
<dbReference type="Pfam" id="PF13650">
    <property type="entry name" value="Asp_protease_2"/>
    <property type="match status" value="1"/>
</dbReference>
<dbReference type="InterPro" id="IPR001969">
    <property type="entry name" value="Aspartic_peptidase_AS"/>
</dbReference>
<organism evidence="3 4">
    <name type="scientific">Streptomyces vietnamensis</name>
    <dbReference type="NCBI Taxonomy" id="362257"/>
    <lineage>
        <taxon>Bacteria</taxon>
        <taxon>Bacillati</taxon>
        <taxon>Actinomycetota</taxon>
        <taxon>Actinomycetes</taxon>
        <taxon>Kitasatosporales</taxon>
        <taxon>Streptomycetaceae</taxon>
        <taxon>Streptomyces</taxon>
    </lineage>
</organism>
<dbReference type="PROSITE" id="PS00141">
    <property type="entry name" value="ASP_PROTEASE"/>
    <property type="match status" value="1"/>
</dbReference>
<dbReference type="InterPro" id="IPR025840">
    <property type="entry name" value="7TM_transglut"/>
</dbReference>
<dbReference type="Pfam" id="PF14402">
    <property type="entry name" value="7TM_transglut"/>
    <property type="match status" value="1"/>
</dbReference>
<dbReference type="STRING" id="362257.SVTN_04395"/>
<protein>
    <recommendedName>
        <fullName evidence="2">7 transmembrane helices usually fused to an inactive transglutaminase domain-containing protein</fullName>
    </recommendedName>
</protein>
<keyword evidence="4" id="KW-1185">Reference proteome</keyword>
<feature type="transmembrane region" description="Helical" evidence="1">
    <location>
        <begin position="237"/>
        <end position="256"/>
    </location>
</feature>
<keyword evidence="1" id="KW-0472">Membrane</keyword>
<evidence type="ECO:0000259" key="2">
    <source>
        <dbReference type="Pfam" id="PF14402"/>
    </source>
</evidence>
<feature type="transmembrane region" description="Helical" evidence="1">
    <location>
        <begin position="327"/>
        <end position="349"/>
    </location>
</feature>
<name>A0A0B5HTJ2_9ACTN</name>
<dbReference type="KEGG" id="svt:SVTN_04395"/>
<dbReference type="Gene3D" id="2.40.70.10">
    <property type="entry name" value="Acid Proteases"/>
    <property type="match status" value="1"/>
</dbReference>
<gene>
    <name evidence="3" type="ORF">SVTN_04395</name>
</gene>
<keyword evidence="1" id="KW-0812">Transmembrane</keyword>
<dbReference type="AlphaFoldDB" id="A0A0B5HTJ2"/>
<evidence type="ECO:0000313" key="3">
    <source>
        <dbReference type="EMBL" id="AJF63786.1"/>
    </source>
</evidence>
<proteinExistence type="predicted"/>
<sequence length="396" mass="41385">MHDLQKYEESADSADRAADARRAGRTGVPVFVKVLAAVACLGFLLMGVLGSPDRPLSGSSEVIGEREMVRISGPAGRSVEVLALIDTGASASSVDTSLAKELGFDLDAAPRITVGSALGRERRPVVDSTVRLAGRSFVAKLSVNNRSKRETPVLLGRQEVQGLQVAVGKRLLTQPDSTAAPSALRILFAKAPAIDPVSMMALLPLAALLIVVLRVVVGLNTLGTFSPVLLALAYAQAGLPLGVPLTLVMFALGFALQPLLRRLHLPRVARLGVLIGVVTSGLIGAQLALGSFGLSDSWGMSLPVVVTAIVTERLWEAWDLDGVRAAATGAALTMGTAVLVALLLLTPYVREVAEAVPLQLALVCAVWTSIVGTYRGLRLSELFRFAPAAKAQGAKA</sequence>